<dbReference type="PANTHER" id="PTHR43297:SF2">
    <property type="entry name" value="DIPEPTIDE TRANSPORT ATP-BINDING PROTEIN DPPD"/>
    <property type="match status" value="1"/>
</dbReference>
<dbReference type="RefSeq" id="WP_053198427.1">
    <property type="nucleotide sequence ID" value="NZ_CP011409.1"/>
</dbReference>
<evidence type="ECO:0000256" key="3">
    <source>
        <dbReference type="ARBA" id="ARBA00022448"/>
    </source>
</evidence>
<evidence type="ECO:0000256" key="1">
    <source>
        <dbReference type="ARBA" id="ARBA00004417"/>
    </source>
</evidence>
<keyword evidence="5" id="KW-0547">Nucleotide-binding</keyword>
<evidence type="ECO:0000256" key="7">
    <source>
        <dbReference type="ARBA" id="ARBA00023136"/>
    </source>
</evidence>
<dbReference type="InterPro" id="IPR013563">
    <property type="entry name" value="Oligopep_ABC_C"/>
</dbReference>
<proteinExistence type="inferred from homology"/>
<dbReference type="PROSITE" id="PS00211">
    <property type="entry name" value="ABC_TRANSPORTER_1"/>
    <property type="match status" value="1"/>
</dbReference>
<dbReference type="Pfam" id="PF00005">
    <property type="entry name" value="ABC_tran"/>
    <property type="match status" value="1"/>
</dbReference>
<dbReference type="PANTHER" id="PTHR43297">
    <property type="entry name" value="OLIGOPEPTIDE TRANSPORT ATP-BINDING PROTEIN APPD"/>
    <property type="match status" value="1"/>
</dbReference>
<dbReference type="InterPro" id="IPR003439">
    <property type="entry name" value="ABC_transporter-like_ATP-bd"/>
</dbReference>
<dbReference type="SUPFAM" id="SSF52540">
    <property type="entry name" value="P-loop containing nucleoside triphosphate hydrolases"/>
    <property type="match status" value="1"/>
</dbReference>
<evidence type="ECO:0000256" key="6">
    <source>
        <dbReference type="ARBA" id="ARBA00022840"/>
    </source>
</evidence>
<protein>
    <submittedName>
        <fullName evidence="9">Peptide ABC transporter ATP-binding protein</fullName>
    </submittedName>
</protein>
<dbReference type="InterPro" id="IPR027417">
    <property type="entry name" value="P-loop_NTPase"/>
</dbReference>
<keyword evidence="7" id="KW-0472">Membrane</keyword>
<dbReference type="NCBIfam" id="TIGR01727">
    <property type="entry name" value="oligo_HPY"/>
    <property type="match status" value="1"/>
</dbReference>
<gene>
    <name evidence="9" type="primary">dppD</name>
    <name evidence="9" type="ORF">F506_14170</name>
</gene>
<keyword evidence="10" id="KW-1185">Reference proteome</keyword>
<dbReference type="InterPro" id="IPR003593">
    <property type="entry name" value="AAA+_ATPase"/>
</dbReference>
<dbReference type="EMBL" id="CP011409">
    <property type="protein sequence ID" value="AKZ63661.1"/>
    <property type="molecule type" value="Genomic_DNA"/>
</dbReference>
<comment type="subcellular location">
    <subcellularLocation>
        <location evidence="1">Cell inner membrane</location>
        <topology evidence="1">Peripheral membrane protein</topology>
    </subcellularLocation>
</comment>
<sequence length="342" mass="36845">MQHIIAPKGAPLLEVDNLQTHFFTEQGTVKSVDGVSFSVNAGETLAVVGESGSGKSVTSLSIMGLIPADAGRVVGGSMRFKRRNGDTVDLARLSQSQLRQLRGNEIAMVFQEPMTSLNPVFTLGEQIAESVRLHLGKSHRDAMIHAQRMLELVEIPAAARRLYEYPHQLSGGMRQRVMIALALSCNPTLLIADEPTTALDVTIQAQILALLQKLQRETGTGILFITHNLGVVAEIADRVAVMYAGRMVEQGNVPQIFDKPQHPYTTGLLNCLPGRSKRHAVAGERPRLAAIPGQVASPLAPPPGCAFEPRCSQASDVCRQAMPSLTLGADGHNVRCILRESA</sequence>
<dbReference type="GO" id="GO:0005524">
    <property type="term" value="F:ATP binding"/>
    <property type="evidence" value="ECO:0007669"/>
    <property type="project" value="UniProtKB-KW"/>
</dbReference>
<evidence type="ECO:0000256" key="4">
    <source>
        <dbReference type="ARBA" id="ARBA00022475"/>
    </source>
</evidence>
<dbReference type="PROSITE" id="PS50893">
    <property type="entry name" value="ABC_TRANSPORTER_2"/>
    <property type="match status" value="1"/>
</dbReference>
<keyword evidence="4" id="KW-1003">Cell membrane</keyword>
<keyword evidence="6 9" id="KW-0067">ATP-binding</keyword>
<dbReference type="SMART" id="SM00382">
    <property type="entry name" value="AAA"/>
    <property type="match status" value="1"/>
</dbReference>
<accession>A0ABM5V282</accession>
<evidence type="ECO:0000256" key="5">
    <source>
        <dbReference type="ARBA" id="ARBA00022741"/>
    </source>
</evidence>
<reference evidence="10" key="1">
    <citation type="journal article" date="2015" name="Genome Announc.">
        <title>Complete Genome Sequence of Herbaspirillum hiltneri N3 (DSM 17495), Isolated from Surface-Sterilized Wheat Roots.</title>
        <authorList>
            <person name="Guizelini D."/>
            <person name="Saizaki P.M."/>
            <person name="Coimbra N.A."/>
            <person name="Weiss V.A."/>
            <person name="Faoro H."/>
            <person name="Sfeir M.Z."/>
            <person name="Baura V.A."/>
            <person name="Monteiro R.A."/>
            <person name="Chubatsu L.S."/>
            <person name="Souza E.M."/>
            <person name="Cruz L.M."/>
            <person name="Pedrosa F.O."/>
            <person name="Raittz R.T."/>
            <person name="Marchaukoski J.N."/>
            <person name="Steffens M.B."/>
        </authorList>
    </citation>
    <scope>NUCLEOTIDE SEQUENCE [LARGE SCALE GENOMIC DNA]</scope>
    <source>
        <strain evidence="10">N3</strain>
    </source>
</reference>
<dbReference type="Gene3D" id="3.40.50.300">
    <property type="entry name" value="P-loop containing nucleotide triphosphate hydrolases"/>
    <property type="match status" value="1"/>
</dbReference>
<keyword evidence="3" id="KW-0813">Transport</keyword>
<dbReference type="CDD" id="cd03257">
    <property type="entry name" value="ABC_NikE_OppD_transporters"/>
    <property type="match status" value="1"/>
</dbReference>
<name>A0ABM5V282_9BURK</name>
<evidence type="ECO:0000256" key="2">
    <source>
        <dbReference type="ARBA" id="ARBA00005417"/>
    </source>
</evidence>
<organism evidence="9 10">
    <name type="scientific">Herbaspirillum hiltneri N3</name>
    <dbReference type="NCBI Taxonomy" id="1262470"/>
    <lineage>
        <taxon>Bacteria</taxon>
        <taxon>Pseudomonadati</taxon>
        <taxon>Pseudomonadota</taxon>
        <taxon>Betaproteobacteria</taxon>
        <taxon>Burkholderiales</taxon>
        <taxon>Oxalobacteraceae</taxon>
        <taxon>Herbaspirillum</taxon>
    </lineage>
</organism>
<evidence type="ECO:0000259" key="8">
    <source>
        <dbReference type="PROSITE" id="PS50893"/>
    </source>
</evidence>
<dbReference type="InterPro" id="IPR050388">
    <property type="entry name" value="ABC_Ni/Peptide_Import"/>
</dbReference>
<dbReference type="InterPro" id="IPR017871">
    <property type="entry name" value="ABC_transporter-like_CS"/>
</dbReference>
<comment type="similarity">
    <text evidence="2">Belongs to the ABC transporter superfamily.</text>
</comment>
<dbReference type="Pfam" id="PF08352">
    <property type="entry name" value="oligo_HPY"/>
    <property type="match status" value="1"/>
</dbReference>
<feature type="domain" description="ABC transporter" evidence="8">
    <location>
        <begin position="13"/>
        <end position="269"/>
    </location>
</feature>
<evidence type="ECO:0000313" key="9">
    <source>
        <dbReference type="EMBL" id="AKZ63661.1"/>
    </source>
</evidence>
<dbReference type="Proteomes" id="UP000063429">
    <property type="component" value="Chromosome"/>
</dbReference>
<evidence type="ECO:0000313" key="10">
    <source>
        <dbReference type="Proteomes" id="UP000063429"/>
    </source>
</evidence>